<proteinExistence type="predicted"/>
<accession>A0A7J8WA62</accession>
<reference evidence="1 2" key="1">
    <citation type="journal article" date="2019" name="Genome Biol. Evol.">
        <title>Insights into the evolution of the New World diploid cottons (Gossypium, subgenus Houzingenia) based on genome sequencing.</title>
        <authorList>
            <person name="Grover C.E."/>
            <person name="Arick M.A. 2nd"/>
            <person name="Thrash A."/>
            <person name="Conover J.L."/>
            <person name="Sanders W.S."/>
            <person name="Peterson D.G."/>
            <person name="Frelichowski J.E."/>
            <person name="Scheffler J.A."/>
            <person name="Scheffler B.E."/>
            <person name="Wendel J.F."/>
        </authorList>
    </citation>
    <scope>NUCLEOTIDE SEQUENCE [LARGE SCALE GENOMIC DNA]</scope>
    <source>
        <strain evidence="1">57</strain>
        <tissue evidence="1">Leaf</tissue>
    </source>
</reference>
<protein>
    <submittedName>
        <fullName evidence="1">Uncharacterized protein</fullName>
    </submittedName>
</protein>
<sequence length="54" mass="6275">MEVIRSHFIFYIGQDPGQFVTQSTGRGLKWGKKSTSLASPRGCKCNGLWQYWHW</sequence>
<dbReference type="AlphaFoldDB" id="A0A7J8WA62"/>
<comment type="caution">
    <text evidence="1">The sequence shown here is derived from an EMBL/GenBank/DDBJ whole genome shotgun (WGS) entry which is preliminary data.</text>
</comment>
<name>A0A7J8WA62_9ROSI</name>
<organism evidence="1 2">
    <name type="scientific">Gossypium klotzschianum</name>
    <dbReference type="NCBI Taxonomy" id="34286"/>
    <lineage>
        <taxon>Eukaryota</taxon>
        <taxon>Viridiplantae</taxon>
        <taxon>Streptophyta</taxon>
        <taxon>Embryophyta</taxon>
        <taxon>Tracheophyta</taxon>
        <taxon>Spermatophyta</taxon>
        <taxon>Magnoliopsida</taxon>
        <taxon>eudicotyledons</taxon>
        <taxon>Gunneridae</taxon>
        <taxon>Pentapetalae</taxon>
        <taxon>rosids</taxon>
        <taxon>malvids</taxon>
        <taxon>Malvales</taxon>
        <taxon>Malvaceae</taxon>
        <taxon>Malvoideae</taxon>
        <taxon>Gossypium</taxon>
    </lineage>
</organism>
<gene>
    <name evidence="1" type="ORF">Goklo_029090</name>
</gene>
<evidence type="ECO:0000313" key="2">
    <source>
        <dbReference type="Proteomes" id="UP000593573"/>
    </source>
</evidence>
<evidence type="ECO:0000313" key="1">
    <source>
        <dbReference type="EMBL" id="MBA0671720.1"/>
    </source>
</evidence>
<dbReference type="EMBL" id="JABFAB010241955">
    <property type="protein sequence ID" value="MBA0671720.1"/>
    <property type="molecule type" value="Genomic_DNA"/>
</dbReference>
<keyword evidence="2" id="KW-1185">Reference proteome</keyword>
<dbReference type="Proteomes" id="UP000593573">
    <property type="component" value="Unassembled WGS sequence"/>
</dbReference>